<dbReference type="OrthoDB" id="2968323at2759"/>
<sequence>MDCRKRLSRAQKAVGSDGNKEINTQEHVKDKDGIGETEKTKGTEVEEAVAVEGDKKDEGDEEDDPEDLEKTIKLISRLRNRLAEFFPVHGPELEPTMLFHDDLSQHNILISEDGALTAVVDWECVSTLPL</sequence>
<gene>
    <name evidence="6" type="ORF">CMQ_791</name>
</gene>
<dbReference type="EMBL" id="GL629765">
    <property type="protein sequence ID" value="EFX03863.1"/>
    <property type="molecule type" value="Genomic_DNA"/>
</dbReference>
<reference evidence="6 7" key="1">
    <citation type="journal article" date="2011" name="Proc. Natl. Acad. Sci. U.S.A.">
        <title>Genome and transcriptome analyses of the mountain pine beetle-fungal symbiont Grosmannia clavigera, a lodgepole pine pathogen.</title>
        <authorList>
            <person name="DiGuistini S."/>
            <person name="Wang Y."/>
            <person name="Liao N.Y."/>
            <person name="Taylor G."/>
            <person name="Tanguay P."/>
            <person name="Feau N."/>
            <person name="Henrissat B."/>
            <person name="Chan S.K."/>
            <person name="Hesse-Orce U."/>
            <person name="Alamouti S.M."/>
            <person name="Tsui C.K.M."/>
            <person name="Docking R.T."/>
            <person name="Levasseur A."/>
            <person name="Haridas S."/>
            <person name="Robertson G."/>
            <person name="Birol I."/>
            <person name="Holt R.A."/>
            <person name="Marra M.A."/>
            <person name="Hamelin R.C."/>
            <person name="Hirst M."/>
            <person name="Jones S.J.M."/>
            <person name="Bohlmann J."/>
            <person name="Breuil C."/>
        </authorList>
    </citation>
    <scope>NUCLEOTIDE SEQUENCE [LARGE SCALE GENOMIC DNA]</scope>
    <source>
        <strain evidence="7">kw1407 / UAMH 11150</strain>
    </source>
</reference>
<proteinExistence type="predicted"/>
<feature type="compositionally biased region" description="Basic and acidic residues" evidence="4">
    <location>
        <begin position="18"/>
        <end position="44"/>
    </location>
</feature>
<evidence type="ECO:0000256" key="1">
    <source>
        <dbReference type="ARBA" id="ARBA00012513"/>
    </source>
</evidence>
<dbReference type="HOGENOM" id="CLU_1938390_0_0_1"/>
<dbReference type="InterPro" id="IPR011009">
    <property type="entry name" value="Kinase-like_dom_sf"/>
</dbReference>
<comment type="catalytic activity">
    <reaction evidence="2">
        <text>L-threonyl-[protein] + ATP = O-phospho-L-threonyl-[protein] + ADP + H(+)</text>
        <dbReference type="Rhea" id="RHEA:46608"/>
        <dbReference type="Rhea" id="RHEA-COMP:11060"/>
        <dbReference type="Rhea" id="RHEA-COMP:11605"/>
        <dbReference type="ChEBI" id="CHEBI:15378"/>
        <dbReference type="ChEBI" id="CHEBI:30013"/>
        <dbReference type="ChEBI" id="CHEBI:30616"/>
        <dbReference type="ChEBI" id="CHEBI:61977"/>
        <dbReference type="ChEBI" id="CHEBI:456216"/>
        <dbReference type="EC" id="2.7.11.1"/>
    </reaction>
</comment>
<dbReference type="Gene3D" id="3.90.1200.10">
    <property type="match status" value="1"/>
</dbReference>
<name>F0XF46_GROCL</name>
<dbReference type="AlphaFoldDB" id="F0XF46"/>
<comment type="catalytic activity">
    <reaction evidence="3">
        <text>L-seryl-[protein] + ATP = O-phospho-L-seryl-[protein] + ADP + H(+)</text>
        <dbReference type="Rhea" id="RHEA:17989"/>
        <dbReference type="Rhea" id="RHEA-COMP:9863"/>
        <dbReference type="Rhea" id="RHEA-COMP:11604"/>
        <dbReference type="ChEBI" id="CHEBI:15378"/>
        <dbReference type="ChEBI" id="CHEBI:29999"/>
        <dbReference type="ChEBI" id="CHEBI:30616"/>
        <dbReference type="ChEBI" id="CHEBI:83421"/>
        <dbReference type="ChEBI" id="CHEBI:456216"/>
        <dbReference type="EC" id="2.7.11.1"/>
    </reaction>
</comment>
<evidence type="ECO:0000313" key="7">
    <source>
        <dbReference type="Proteomes" id="UP000007796"/>
    </source>
</evidence>
<dbReference type="Pfam" id="PF01636">
    <property type="entry name" value="APH"/>
    <property type="match status" value="1"/>
</dbReference>
<evidence type="ECO:0000256" key="3">
    <source>
        <dbReference type="ARBA" id="ARBA00048679"/>
    </source>
</evidence>
<protein>
    <recommendedName>
        <fullName evidence="1">non-specific serine/threonine protein kinase</fullName>
        <ecNumber evidence="1">2.7.11.1</ecNumber>
    </recommendedName>
</protein>
<dbReference type="PROSITE" id="PS00109">
    <property type="entry name" value="PROTEIN_KINASE_TYR"/>
    <property type="match status" value="1"/>
</dbReference>
<dbReference type="Proteomes" id="UP000007796">
    <property type="component" value="Unassembled WGS sequence"/>
</dbReference>
<evidence type="ECO:0000256" key="4">
    <source>
        <dbReference type="SAM" id="MobiDB-lite"/>
    </source>
</evidence>
<organism evidence="7">
    <name type="scientific">Grosmannia clavigera (strain kw1407 / UAMH 11150)</name>
    <name type="common">Blue stain fungus</name>
    <name type="synonym">Graphiocladiella clavigera</name>
    <dbReference type="NCBI Taxonomy" id="655863"/>
    <lineage>
        <taxon>Eukaryota</taxon>
        <taxon>Fungi</taxon>
        <taxon>Dikarya</taxon>
        <taxon>Ascomycota</taxon>
        <taxon>Pezizomycotina</taxon>
        <taxon>Sordariomycetes</taxon>
        <taxon>Sordariomycetidae</taxon>
        <taxon>Ophiostomatales</taxon>
        <taxon>Ophiostomataceae</taxon>
        <taxon>Leptographium</taxon>
    </lineage>
</organism>
<feature type="region of interest" description="Disordered" evidence="4">
    <location>
        <begin position="1"/>
        <end position="67"/>
    </location>
</feature>
<dbReference type="GeneID" id="25981506"/>
<evidence type="ECO:0000256" key="2">
    <source>
        <dbReference type="ARBA" id="ARBA00047899"/>
    </source>
</evidence>
<dbReference type="InterPro" id="IPR002575">
    <property type="entry name" value="Aminoglycoside_PTrfase"/>
</dbReference>
<dbReference type="STRING" id="655863.F0XF46"/>
<dbReference type="InterPro" id="IPR008266">
    <property type="entry name" value="Tyr_kinase_AS"/>
</dbReference>
<keyword evidence="7" id="KW-1185">Reference proteome</keyword>
<dbReference type="InParanoid" id="F0XF46"/>
<evidence type="ECO:0000259" key="5">
    <source>
        <dbReference type="Pfam" id="PF01636"/>
    </source>
</evidence>
<dbReference type="RefSeq" id="XP_014173345.1">
    <property type="nucleotide sequence ID" value="XM_014317870.1"/>
</dbReference>
<dbReference type="SUPFAM" id="SSF56112">
    <property type="entry name" value="Protein kinase-like (PK-like)"/>
    <property type="match status" value="1"/>
</dbReference>
<dbReference type="GO" id="GO:0004674">
    <property type="term" value="F:protein serine/threonine kinase activity"/>
    <property type="evidence" value="ECO:0007669"/>
    <property type="project" value="UniProtKB-EC"/>
</dbReference>
<dbReference type="EC" id="2.7.11.1" evidence="1"/>
<feature type="domain" description="Aminoglycoside phosphotransferase" evidence="5">
    <location>
        <begin position="63"/>
        <end position="125"/>
    </location>
</feature>
<accession>F0XF46</accession>
<evidence type="ECO:0000313" key="6">
    <source>
        <dbReference type="EMBL" id="EFX03863.1"/>
    </source>
</evidence>